<keyword evidence="1" id="KW-0645">Protease</keyword>
<dbReference type="AlphaFoldDB" id="A0A0M6WZL7"/>
<dbReference type="PRINTS" id="PR00998">
    <property type="entry name" value="CRBOXYPTASET"/>
</dbReference>
<dbReference type="InterPro" id="IPR001333">
    <property type="entry name" value="Peptidase_M32_Taq"/>
</dbReference>
<sequence>MMNDKLEQLQKYLEKMEQFNHVNTLLYWDMRTNTPKEGFAGHSDALTYFSTEQFSMSTSDELKTLLDTLAEPEEFEKLDDKWKFVVNKMKTDMDRNRRIPKEFYESFVKAQSESENAWEEAKEKADFSVFAPHLQKMIDMTAEMTGYTDPKKEVYDALLDQYEKGMDSATMDSLFEDLKAELIPLVQKVLAAKQPDDSKFHVSFDKNAQKEVEKLLLSYIGFDWNRGTTGESTHPFTLNFSSKDVRVTNHFYEHDPLSAMYSAIHEGGHAIFEQNVNPDYDGTVAGSCSYMGIHESQSRFYENILGRNKNFWIPVYAKVQEKMPQLQDVSLDEFYKEVNHVRNSFIRTEADELTYCFHIILRYEIEKAIFRDHVKVEELPALWNQKMQEYLQITPADDAEGILQDMHWSDGSFGYFPSYLLGSIYDGMYLDRLEEELGSVDALLAEGRISEITKWLNEKIHQYGSTRSPKEVIRYVCGKEVSAEPLIRYFKEKYTKVYNLG</sequence>
<dbReference type="GO" id="GO:0004181">
    <property type="term" value="F:metallocarboxypeptidase activity"/>
    <property type="evidence" value="ECO:0007669"/>
    <property type="project" value="UniProtKB-UniRule"/>
</dbReference>
<comment type="cofactor">
    <cofactor evidence="2">
        <name>Zn(2+)</name>
        <dbReference type="ChEBI" id="CHEBI:29105"/>
    </cofactor>
    <text evidence="2">Binds 1 zinc ion per subunit.</text>
</comment>
<dbReference type="PANTHER" id="PTHR34217:SF1">
    <property type="entry name" value="CARBOXYPEPTIDASE 1"/>
    <property type="match status" value="1"/>
</dbReference>
<name>A0A0M6WZL7_9FIRM</name>
<comment type="catalytic activity">
    <reaction evidence="1">
        <text>Release of a C-terminal amino acid with broad specificity, except for -Pro.</text>
        <dbReference type="EC" id="3.4.17.19"/>
    </reaction>
</comment>
<dbReference type="GO" id="GO:0006508">
    <property type="term" value="P:proteolysis"/>
    <property type="evidence" value="ECO:0007669"/>
    <property type="project" value="UniProtKB-UniRule"/>
</dbReference>
<protein>
    <recommendedName>
        <fullName evidence="1">Metal-dependent carboxypeptidase</fullName>
        <ecNumber evidence="1">3.4.17.19</ecNumber>
    </recommendedName>
</protein>
<evidence type="ECO:0000313" key="4">
    <source>
        <dbReference type="EMBL" id="CRL42664.1"/>
    </source>
</evidence>
<feature type="binding site" evidence="2">
    <location>
        <position position="295"/>
    </location>
    <ligand>
        <name>Zn(2+)</name>
        <dbReference type="ChEBI" id="CHEBI:29105"/>
        <note>catalytic</note>
    </ligand>
</feature>
<evidence type="ECO:0000256" key="1">
    <source>
        <dbReference type="PIRNR" id="PIRNR006615"/>
    </source>
</evidence>
<dbReference type="PIRSF" id="PIRSF006615">
    <property type="entry name" value="Zn_crbxpep_Taq"/>
    <property type="match status" value="1"/>
</dbReference>
<dbReference type="Proteomes" id="UP000049828">
    <property type="component" value="Unassembled WGS sequence"/>
</dbReference>
<dbReference type="SUPFAM" id="SSF55486">
    <property type="entry name" value="Metalloproteases ('zincins'), catalytic domain"/>
    <property type="match status" value="1"/>
</dbReference>
<keyword evidence="5" id="KW-1185">Reference proteome</keyword>
<dbReference type="EMBL" id="CVRS01000105">
    <property type="protein sequence ID" value="CRL42664.1"/>
    <property type="molecule type" value="Genomic_DNA"/>
</dbReference>
<dbReference type="Pfam" id="PF02074">
    <property type="entry name" value="Peptidase_M32"/>
    <property type="match status" value="1"/>
</dbReference>
<dbReference type="GO" id="GO:0046872">
    <property type="term" value="F:metal ion binding"/>
    <property type="evidence" value="ECO:0007669"/>
    <property type="project" value="UniProtKB-KW"/>
</dbReference>
<evidence type="ECO:0000256" key="2">
    <source>
        <dbReference type="PIRSR" id="PIRSR006615-1"/>
    </source>
</evidence>
<feature type="binding site" evidence="2">
    <location>
        <position position="265"/>
    </location>
    <ligand>
        <name>Zn(2+)</name>
        <dbReference type="ChEBI" id="CHEBI:29105"/>
        <note>catalytic</note>
    </ligand>
</feature>
<keyword evidence="1 4" id="KW-0121">Carboxypeptidase</keyword>
<comment type="function">
    <text evidence="1">Broad specificity carboxypetidase that releases amino acids sequentially from the C-terminus, including neutral, aromatic, polar and basic residues.</text>
</comment>
<proteinExistence type="inferred from homology"/>
<gene>
    <name evidence="4" type="ORF">RIL183_07541</name>
</gene>
<dbReference type="Gene3D" id="1.10.1370.30">
    <property type="match status" value="1"/>
</dbReference>
<dbReference type="PROSITE" id="PS52034">
    <property type="entry name" value="PEPTIDASE_M32"/>
    <property type="match status" value="1"/>
</dbReference>
<evidence type="ECO:0000313" key="5">
    <source>
        <dbReference type="Proteomes" id="UP000049828"/>
    </source>
</evidence>
<keyword evidence="2" id="KW-0862">Zinc</keyword>
<dbReference type="PANTHER" id="PTHR34217">
    <property type="entry name" value="METAL-DEPENDENT CARBOXYPEPTIDASE"/>
    <property type="match status" value="1"/>
</dbReference>
<accession>A0A0M6WZL7</accession>
<feature type="binding site" evidence="2">
    <location>
        <position position="269"/>
    </location>
    <ligand>
        <name>Zn(2+)</name>
        <dbReference type="ChEBI" id="CHEBI:29105"/>
        <note>catalytic</note>
    </ligand>
</feature>
<reference evidence="5" key="1">
    <citation type="submission" date="2015-05" db="EMBL/GenBank/DDBJ databases">
        <authorList>
            <consortium name="Pathogen Informatics"/>
        </authorList>
    </citation>
    <scope>NUCLEOTIDE SEQUENCE [LARGE SCALE GENOMIC DNA]</scope>
    <source>
        <strain evidence="5">L1-83</strain>
    </source>
</reference>
<comment type="similarity">
    <text evidence="1">Belongs to the peptidase M32 family.</text>
</comment>
<keyword evidence="1" id="KW-0482">Metalloprotease</keyword>
<organism evidence="4 5">
    <name type="scientific">Roseburia inulinivorans</name>
    <dbReference type="NCBI Taxonomy" id="360807"/>
    <lineage>
        <taxon>Bacteria</taxon>
        <taxon>Bacillati</taxon>
        <taxon>Bacillota</taxon>
        <taxon>Clostridia</taxon>
        <taxon>Lachnospirales</taxon>
        <taxon>Lachnospiraceae</taxon>
        <taxon>Roseburia</taxon>
    </lineage>
</organism>
<dbReference type="CDD" id="cd06460">
    <property type="entry name" value="M32_Taq"/>
    <property type="match status" value="1"/>
</dbReference>
<dbReference type="STRING" id="360807.ERS852392_01590"/>
<evidence type="ECO:0000256" key="3">
    <source>
        <dbReference type="PIRSR" id="PIRSR006615-2"/>
    </source>
</evidence>
<feature type="active site" description="Proton donor/acceptor" evidence="3">
    <location>
        <position position="266"/>
    </location>
</feature>
<dbReference type="EC" id="3.4.17.19" evidence="1"/>
<keyword evidence="1 2" id="KW-0479">Metal-binding</keyword>
<keyword evidence="1" id="KW-0378">Hydrolase</keyword>